<comment type="caution">
    <text evidence="3">The sequence shown here is derived from an EMBL/GenBank/DDBJ whole genome shotgun (WGS) entry which is preliminary data.</text>
</comment>
<protein>
    <submittedName>
        <fullName evidence="3">DUF4367 domain-containing protein</fullName>
    </submittedName>
</protein>
<keyword evidence="1" id="KW-0472">Membrane</keyword>
<dbReference type="Proteomes" id="UP001652395">
    <property type="component" value="Unassembled WGS sequence"/>
</dbReference>
<dbReference type="EMBL" id="JAOQJF010000017">
    <property type="protein sequence ID" value="MCU6800153.1"/>
    <property type="molecule type" value="Genomic_DNA"/>
</dbReference>
<evidence type="ECO:0000313" key="4">
    <source>
        <dbReference type="Proteomes" id="UP001652395"/>
    </source>
</evidence>
<feature type="domain" description="DUF4367" evidence="2">
    <location>
        <begin position="130"/>
        <end position="232"/>
    </location>
</feature>
<name>A0ABT2UZU9_9FIRM</name>
<dbReference type="RefSeq" id="WP_158358808.1">
    <property type="nucleotide sequence ID" value="NZ_JAOQJF010000017.1"/>
</dbReference>
<feature type="transmembrane region" description="Helical" evidence="1">
    <location>
        <begin position="72"/>
        <end position="92"/>
    </location>
</feature>
<evidence type="ECO:0000256" key="1">
    <source>
        <dbReference type="SAM" id="Phobius"/>
    </source>
</evidence>
<keyword evidence="1" id="KW-0812">Transmembrane</keyword>
<sequence>MKSDFYKKKRDYLLELALEERLEKDPDMIKYGDDVEEKYPYTFSLEHEKRMKKIFKMADRVERKFWYKRKRYQIAAGIAFFFCFSTVAVTQVEAFRIPMGRFFMEIKEKSTLVGIYKENRLNLPEKYARFEPTYVPRGFVVVEVEKSSKNFWVKYEETEGDSWYRIYYWDKFEEVSLDSEEGIVSETEINGYPAVIVQKGNEVKININIGTSRIYLNGTVSMDEAIKIVESIKI</sequence>
<organism evidence="3 4">
    <name type="scientific">Alitiscatomonas aceti</name>
    <dbReference type="NCBI Taxonomy" id="2981724"/>
    <lineage>
        <taxon>Bacteria</taxon>
        <taxon>Bacillati</taxon>
        <taxon>Bacillota</taxon>
        <taxon>Clostridia</taxon>
        <taxon>Lachnospirales</taxon>
        <taxon>Lachnospiraceae</taxon>
        <taxon>Alitiscatomonas</taxon>
    </lineage>
</organism>
<proteinExistence type="predicted"/>
<dbReference type="Pfam" id="PF14285">
    <property type="entry name" value="DUF4367"/>
    <property type="match status" value="1"/>
</dbReference>
<accession>A0ABT2UZU9</accession>
<reference evidence="3 4" key="1">
    <citation type="journal article" date="2021" name="ISME Commun">
        <title>Automated analysis of genomic sequences facilitates high-throughput and comprehensive description of bacteria.</title>
        <authorList>
            <person name="Hitch T.C.A."/>
        </authorList>
    </citation>
    <scope>NUCLEOTIDE SEQUENCE [LARGE SCALE GENOMIC DNA]</scope>
    <source>
        <strain evidence="4">f_CCE</strain>
    </source>
</reference>
<evidence type="ECO:0000313" key="3">
    <source>
        <dbReference type="EMBL" id="MCU6800153.1"/>
    </source>
</evidence>
<gene>
    <name evidence="3" type="ORF">OCV69_09455</name>
</gene>
<dbReference type="InterPro" id="IPR025377">
    <property type="entry name" value="DUF4367"/>
</dbReference>
<evidence type="ECO:0000259" key="2">
    <source>
        <dbReference type="Pfam" id="PF14285"/>
    </source>
</evidence>
<keyword evidence="1" id="KW-1133">Transmembrane helix</keyword>
<keyword evidence="4" id="KW-1185">Reference proteome</keyword>